<dbReference type="GO" id="GO:0017119">
    <property type="term" value="C:Golgi transport complex"/>
    <property type="evidence" value="ECO:0007669"/>
    <property type="project" value="TreeGrafter"/>
</dbReference>
<dbReference type="Pfam" id="PF12022">
    <property type="entry name" value="COG2_C"/>
    <property type="match status" value="1"/>
</dbReference>
<feature type="region of interest" description="Disordered" evidence="1">
    <location>
        <begin position="560"/>
        <end position="604"/>
    </location>
</feature>
<dbReference type="PANTHER" id="PTHR12961">
    <property type="entry name" value="CONSERVED OLIGOMERIC GOLGI COMPLEX COMPONENT 2"/>
    <property type="match status" value="1"/>
</dbReference>
<dbReference type="VEuPathDB" id="ToxoDB:BESB_007370"/>
<evidence type="ECO:0000256" key="1">
    <source>
        <dbReference type="SAM" id="MobiDB-lite"/>
    </source>
</evidence>
<feature type="domain" description="COG complex component COG2 C-terminal" evidence="2">
    <location>
        <begin position="1206"/>
        <end position="1361"/>
    </location>
</feature>
<feature type="region of interest" description="Disordered" evidence="1">
    <location>
        <begin position="214"/>
        <end position="262"/>
    </location>
</feature>
<feature type="region of interest" description="Disordered" evidence="1">
    <location>
        <begin position="1038"/>
        <end position="1057"/>
    </location>
</feature>
<dbReference type="GO" id="GO:0016020">
    <property type="term" value="C:membrane"/>
    <property type="evidence" value="ECO:0007669"/>
    <property type="project" value="InterPro"/>
</dbReference>
<organism evidence="3 4">
    <name type="scientific">Besnoitia besnoiti</name>
    <name type="common">Apicomplexan protozoan</name>
    <dbReference type="NCBI Taxonomy" id="94643"/>
    <lineage>
        <taxon>Eukaryota</taxon>
        <taxon>Sar</taxon>
        <taxon>Alveolata</taxon>
        <taxon>Apicomplexa</taxon>
        <taxon>Conoidasida</taxon>
        <taxon>Coccidia</taxon>
        <taxon>Eucoccidiorida</taxon>
        <taxon>Eimeriorina</taxon>
        <taxon>Sarcocystidae</taxon>
        <taxon>Besnoitia</taxon>
    </lineage>
</organism>
<evidence type="ECO:0000313" key="3">
    <source>
        <dbReference type="EMBL" id="PFH38395.1"/>
    </source>
</evidence>
<dbReference type="KEGG" id="bbes:BESB_007370"/>
<feature type="region of interest" description="Disordered" evidence="1">
    <location>
        <begin position="403"/>
        <end position="441"/>
    </location>
</feature>
<gene>
    <name evidence="3" type="ORF">BESB_007370</name>
</gene>
<dbReference type="GO" id="GO:0006891">
    <property type="term" value="P:intra-Golgi vesicle-mediated transport"/>
    <property type="evidence" value="ECO:0007669"/>
    <property type="project" value="TreeGrafter"/>
</dbReference>
<dbReference type="Proteomes" id="UP000224006">
    <property type="component" value="Chromosome I"/>
</dbReference>
<keyword evidence="4" id="KW-1185">Reference proteome</keyword>
<feature type="region of interest" description="Disordered" evidence="1">
    <location>
        <begin position="456"/>
        <end position="495"/>
    </location>
</feature>
<dbReference type="GO" id="GO:0015031">
    <property type="term" value="P:protein transport"/>
    <property type="evidence" value="ECO:0007669"/>
    <property type="project" value="InterPro"/>
</dbReference>
<dbReference type="RefSeq" id="XP_029222404.1">
    <property type="nucleotide sequence ID" value="XM_029359491.1"/>
</dbReference>
<dbReference type="GeneID" id="40305799"/>
<feature type="region of interest" description="Disordered" evidence="1">
    <location>
        <begin position="1404"/>
        <end position="1434"/>
    </location>
</feature>
<feature type="compositionally biased region" description="Basic and acidic residues" evidence="1">
    <location>
        <begin position="560"/>
        <end position="571"/>
    </location>
</feature>
<dbReference type="OrthoDB" id="332281at2759"/>
<evidence type="ECO:0000313" key="4">
    <source>
        <dbReference type="Proteomes" id="UP000224006"/>
    </source>
</evidence>
<dbReference type="InterPro" id="IPR009316">
    <property type="entry name" value="COG2"/>
</dbReference>
<proteinExistence type="predicted"/>
<dbReference type="InterPro" id="IPR024603">
    <property type="entry name" value="COG_complex_COG2_C"/>
</dbReference>
<accession>A0A2A9MK90</accession>
<dbReference type="STRING" id="94643.A0A2A9MK90"/>
<sequence length="1434" mass="151792">MNEPTVQPEREEAPEAPHAGGGGLARGPSKSGGLLERGEREELSGADQSPDAKTTEANSPPPPVATQTSLVNGGLLKSQQQAANPLAYVLERRKHTSLSALHSSLAASCSSLQDQLLTYLQTNYAEISSIASELDDADGELLPLLAPLSEYKLRAQTVFRQLTAQRSCLEFLLLQKERALRRRRHLRLISQSYRAFCVTTADLAALLDAKGGQEAPRDLPAQRGAQDSAAPPSGIAANSASPALGTDSAAHGEPGEANEERRREVLAARERFWVSVRELRDALELASSLSADGARPGDASRGDASAAAAVGDDTLALAASERAGVAARAALASTAREEGDNLLFEGEALLRAWQAGRPLPLLPMPEHLLRRFVSLETAARELRRLEECIMGAMPFFPEAPLEGRACSDGGSDPLQSREPPNSGSSLHALMRSGEAGEKWPSLESIERRTRHFLRSATPLADGGQSPASPSGSQAFRARVEPRAGSSEAAQADGRLPDAAAGDALAEKDSDQACVSLLLPLGLSDLATAVGELRVAMQARLLRELRDLLRALCLSAIEARRRDERDPKEGPRGKPAAGIAAETKRAEDGEAPSQGAVTREAEASRGQEQAHVEEEWCLALEHLVRPLLDGAGPSTKAAMRQQVEDLFRRFFVDAMVADALAASQQLLAPPARGSRSSPEGAPGRKEANAYRAFLRALAASLAAPPSVFLWLAWQLSARGHGRRSCAFFLNSSRARQTAAARVAGAEGESPRGALPGSPFVECCCCCCEDGAEASSGGLAAGLLGESGEERERPAAGMTRERTAKLCLLSDVLGGQVLQAIESSFGRLFKPAFKDVFVSVYVDTLNFFSSLESLMAPCERARFRASAAVAGLASRRSPLPLWATIVEAQQLELLESQLRSDQRSEAKRLAARGEEELRGGLDVHRQIAYLDETFWFPSSVLLLRLLRCRFAAGELSSSALPVSSSGSCLFSFSTSAAVTGARGASEDAAALQFPTQLEMRRTSRLLASQCLGESLSFFLSALSAFARALPSIARGVPTQQPAHAGLSGGVPPPESPLDGGRGELSLAACTRALLLVSDVLALLQWTAPSPAHPQLVRSPAAAARSFASADSPSPSFPQRLAVEISVPAPALREADGGEDVAPAELRVGAVFEAAIRQVACGVEASLPVGECCMRCEAQNSQSALASGCAAPGACTRGGREAEKIKQGNELITTLWEIFQRGAETLIAVRTRLEQQILSELQNSCKANLLPLRSIPAAYRMTQKQTPRAASPYVDRVLQPLLLFRTSVDAVLPSDVAKSVLRRVAVAVSSLWIDEVGQLLQAEEQKESALQRLQRGGARGSKGAGGAGASLSDFQKMKLQLFLDGQALAEGLLQSVAGESAGSRLLRSHFALLDKVGGLTAGKRETRMDVGRLQKSANADALADGTPASRPAAHAEA</sequence>
<comment type="caution">
    <text evidence="3">The sequence shown here is derived from an EMBL/GenBank/DDBJ whole genome shotgun (WGS) entry which is preliminary data.</text>
</comment>
<dbReference type="EMBL" id="NWUJ01000001">
    <property type="protein sequence ID" value="PFH38395.1"/>
    <property type="molecule type" value="Genomic_DNA"/>
</dbReference>
<dbReference type="GO" id="GO:0007030">
    <property type="term" value="P:Golgi organization"/>
    <property type="evidence" value="ECO:0007669"/>
    <property type="project" value="InterPro"/>
</dbReference>
<feature type="region of interest" description="Disordered" evidence="1">
    <location>
        <begin position="1"/>
        <end position="69"/>
    </location>
</feature>
<name>A0A2A9MK90_BESBE</name>
<protein>
    <recommendedName>
        <fullName evidence="2">COG complex component COG2 C-terminal domain-containing protein</fullName>
    </recommendedName>
</protein>
<dbReference type="PANTHER" id="PTHR12961:SF0">
    <property type="entry name" value="CONSERVED OLIGOMERIC GOLGI COMPLEX SUBUNIT 2"/>
    <property type="match status" value="1"/>
</dbReference>
<reference evidence="3 4" key="1">
    <citation type="submission" date="2017-09" db="EMBL/GenBank/DDBJ databases">
        <title>Genome sequencing of Besnoitia besnoiti strain Bb-Ger1.</title>
        <authorList>
            <person name="Schares G."/>
            <person name="Venepally P."/>
            <person name="Lorenzi H.A."/>
        </authorList>
    </citation>
    <scope>NUCLEOTIDE SEQUENCE [LARGE SCALE GENOMIC DNA]</scope>
    <source>
        <strain evidence="3 4">Bb-Ger1</strain>
    </source>
</reference>
<feature type="compositionally biased region" description="Low complexity" evidence="1">
    <location>
        <begin position="462"/>
        <end position="474"/>
    </location>
</feature>
<evidence type="ECO:0000259" key="2">
    <source>
        <dbReference type="Pfam" id="PF12022"/>
    </source>
</evidence>